<comment type="similarity">
    <text evidence="1">Belongs to the TfdA dioxygenase family.</text>
</comment>
<dbReference type="InterPro" id="IPR051323">
    <property type="entry name" value="AtsK-like"/>
</dbReference>
<feature type="domain" description="TauD/TfdA-like" evidence="6">
    <location>
        <begin position="10"/>
        <end position="274"/>
    </location>
</feature>
<dbReference type="SUPFAM" id="SSF51197">
    <property type="entry name" value="Clavaminate synthase-like"/>
    <property type="match status" value="1"/>
</dbReference>
<evidence type="ECO:0000259" key="6">
    <source>
        <dbReference type="Pfam" id="PF02668"/>
    </source>
</evidence>
<keyword evidence="3 7" id="KW-0223">Dioxygenase</keyword>
<evidence type="ECO:0000256" key="2">
    <source>
        <dbReference type="ARBA" id="ARBA00022723"/>
    </source>
</evidence>
<dbReference type="InterPro" id="IPR042098">
    <property type="entry name" value="TauD-like_sf"/>
</dbReference>
<dbReference type="Pfam" id="PF02668">
    <property type="entry name" value="TauD"/>
    <property type="match status" value="1"/>
</dbReference>
<gene>
    <name evidence="7" type="ORF">LJ725_07295</name>
</gene>
<dbReference type="PANTHER" id="PTHR30468:SF1">
    <property type="entry name" value="ALPHA-KETOGLUTARATE-DEPENDENT SULFONATE DIOXYGENASE"/>
    <property type="match status" value="1"/>
</dbReference>
<organism evidence="7 8">
    <name type="scientific">Reyranella aquatilis</name>
    <dbReference type="NCBI Taxonomy" id="2035356"/>
    <lineage>
        <taxon>Bacteria</taxon>
        <taxon>Pseudomonadati</taxon>
        <taxon>Pseudomonadota</taxon>
        <taxon>Alphaproteobacteria</taxon>
        <taxon>Hyphomicrobiales</taxon>
        <taxon>Reyranellaceae</taxon>
        <taxon>Reyranella</taxon>
    </lineage>
</organism>
<protein>
    <submittedName>
        <fullName evidence="7">TauD/TfdA family dioxygenase</fullName>
    </submittedName>
</protein>
<dbReference type="PANTHER" id="PTHR30468">
    <property type="entry name" value="ALPHA-KETOGLUTARATE-DEPENDENT SULFONATE DIOXYGENASE"/>
    <property type="match status" value="1"/>
</dbReference>
<dbReference type="RefSeq" id="WP_230549968.1">
    <property type="nucleotide sequence ID" value="NZ_JAJISD010000002.1"/>
</dbReference>
<sequence>MPAYQRITVSRIAGALGAEIGGVDISTPLDDETIAEIRCALLEHLVIFFRHQSLDDARHKAFTRRFGDIFVHPNFNTGVGDPEIVRVVRAPGDERIVGEEWHSDTTMMPEPPMGAILYALEVPPYGGDTLFANQYLAYESLSDGMKAMLAGLRVVHSDIRVAGPRAGLNARRSIKVREDSNWQPTESLHPVVRTHPETGRKCLFVNHSYSCRFENMTERESRPLLDFLMEHGHRPEFTCRFRWEAGSVAFWDNRCTKHLAIHDAGPFHRRMQRTQIAGDAVV</sequence>
<reference evidence="7 8" key="1">
    <citation type="submission" date="2021-11" db="EMBL/GenBank/DDBJ databases">
        <authorList>
            <person name="Lee D.-H."/>
            <person name="Kim S.-B."/>
        </authorList>
    </citation>
    <scope>NUCLEOTIDE SEQUENCE [LARGE SCALE GENOMIC DNA]</scope>
    <source>
        <strain evidence="7 8">KCTC 52223</strain>
    </source>
</reference>
<evidence type="ECO:0000256" key="5">
    <source>
        <dbReference type="ARBA" id="ARBA00023004"/>
    </source>
</evidence>
<comment type="caution">
    <text evidence="7">The sequence shown here is derived from an EMBL/GenBank/DDBJ whole genome shotgun (WGS) entry which is preliminary data.</text>
</comment>
<dbReference type="GO" id="GO:0051213">
    <property type="term" value="F:dioxygenase activity"/>
    <property type="evidence" value="ECO:0007669"/>
    <property type="project" value="UniProtKB-KW"/>
</dbReference>
<name>A0ABS8KRR1_9HYPH</name>
<evidence type="ECO:0000256" key="1">
    <source>
        <dbReference type="ARBA" id="ARBA00005896"/>
    </source>
</evidence>
<keyword evidence="2" id="KW-0479">Metal-binding</keyword>
<proteinExistence type="inferred from homology"/>
<evidence type="ECO:0000256" key="4">
    <source>
        <dbReference type="ARBA" id="ARBA00023002"/>
    </source>
</evidence>
<keyword evidence="4" id="KW-0560">Oxidoreductase</keyword>
<dbReference type="EMBL" id="JAJISD010000002">
    <property type="protein sequence ID" value="MCC8428762.1"/>
    <property type="molecule type" value="Genomic_DNA"/>
</dbReference>
<dbReference type="Proteomes" id="UP001198862">
    <property type="component" value="Unassembled WGS sequence"/>
</dbReference>
<keyword evidence="5" id="KW-0408">Iron</keyword>
<evidence type="ECO:0000313" key="8">
    <source>
        <dbReference type="Proteomes" id="UP001198862"/>
    </source>
</evidence>
<accession>A0ABS8KRR1</accession>
<keyword evidence="8" id="KW-1185">Reference proteome</keyword>
<dbReference type="InterPro" id="IPR003819">
    <property type="entry name" value="TauD/TfdA-like"/>
</dbReference>
<evidence type="ECO:0000256" key="3">
    <source>
        <dbReference type="ARBA" id="ARBA00022964"/>
    </source>
</evidence>
<evidence type="ECO:0000313" key="7">
    <source>
        <dbReference type="EMBL" id="MCC8428762.1"/>
    </source>
</evidence>
<dbReference type="Gene3D" id="3.60.130.10">
    <property type="entry name" value="Clavaminate synthase-like"/>
    <property type="match status" value="1"/>
</dbReference>